<sequence>MTKRANPPTENPEDYFRIVLFIPFLDDLITDFEYRFDEKSVSVFNLDIILPTFIHNKEVFNNQKEIQNKINNMMAQFCELISINLNLLEVLVKKYFEGVLKLSLSALTYTFYCRLQKTYQHICVG</sequence>
<evidence type="ECO:0000313" key="2">
    <source>
        <dbReference type="Proteomes" id="UP000478052"/>
    </source>
</evidence>
<dbReference type="EMBL" id="VUJU01008747">
    <property type="protein sequence ID" value="KAF0726369.1"/>
    <property type="molecule type" value="Genomic_DNA"/>
</dbReference>
<dbReference type="AlphaFoldDB" id="A0A6G0WGU1"/>
<dbReference type="Proteomes" id="UP000478052">
    <property type="component" value="Unassembled WGS sequence"/>
</dbReference>
<comment type="caution">
    <text evidence="1">The sequence shown here is derived from an EMBL/GenBank/DDBJ whole genome shotgun (WGS) entry which is preliminary data.</text>
</comment>
<accession>A0A6G0WGU1</accession>
<name>A0A6G0WGU1_APHCR</name>
<dbReference type="OrthoDB" id="6619179at2759"/>
<protein>
    <submittedName>
        <fullName evidence="1">Protein FAM200B-like</fullName>
    </submittedName>
</protein>
<proteinExistence type="predicted"/>
<gene>
    <name evidence="1" type="ORF">FWK35_00023435</name>
</gene>
<organism evidence="1 2">
    <name type="scientific">Aphis craccivora</name>
    <name type="common">Cowpea aphid</name>
    <dbReference type="NCBI Taxonomy" id="307492"/>
    <lineage>
        <taxon>Eukaryota</taxon>
        <taxon>Metazoa</taxon>
        <taxon>Ecdysozoa</taxon>
        <taxon>Arthropoda</taxon>
        <taxon>Hexapoda</taxon>
        <taxon>Insecta</taxon>
        <taxon>Pterygota</taxon>
        <taxon>Neoptera</taxon>
        <taxon>Paraneoptera</taxon>
        <taxon>Hemiptera</taxon>
        <taxon>Sternorrhyncha</taxon>
        <taxon>Aphidomorpha</taxon>
        <taxon>Aphidoidea</taxon>
        <taxon>Aphididae</taxon>
        <taxon>Aphidini</taxon>
        <taxon>Aphis</taxon>
        <taxon>Aphis</taxon>
    </lineage>
</organism>
<reference evidence="1 2" key="1">
    <citation type="submission" date="2019-08" db="EMBL/GenBank/DDBJ databases">
        <title>Whole genome of Aphis craccivora.</title>
        <authorList>
            <person name="Voronova N.V."/>
            <person name="Shulinski R.S."/>
            <person name="Bandarenka Y.V."/>
            <person name="Zhorov D.G."/>
            <person name="Warner D."/>
        </authorList>
    </citation>
    <scope>NUCLEOTIDE SEQUENCE [LARGE SCALE GENOMIC DNA]</scope>
    <source>
        <strain evidence="1">180601</strain>
        <tissue evidence="1">Whole Body</tissue>
    </source>
</reference>
<evidence type="ECO:0000313" key="1">
    <source>
        <dbReference type="EMBL" id="KAF0726369.1"/>
    </source>
</evidence>
<keyword evidence="2" id="KW-1185">Reference proteome</keyword>